<feature type="compositionally biased region" description="Pro residues" evidence="1">
    <location>
        <begin position="163"/>
        <end position="176"/>
    </location>
</feature>
<organism evidence="2 3">
    <name type="scientific">Talaromyces islandicus</name>
    <name type="common">Penicillium islandicum</name>
    <dbReference type="NCBI Taxonomy" id="28573"/>
    <lineage>
        <taxon>Eukaryota</taxon>
        <taxon>Fungi</taxon>
        <taxon>Dikarya</taxon>
        <taxon>Ascomycota</taxon>
        <taxon>Pezizomycotina</taxon>
        <taxon>Eurotiomycetes</taxon>
        <taxon>Eurotiomycetidae</taxon>
        <taxon>Eurotiales</taxon>
        <taxon>Trichocomaceae</taxon>
        <taxon>Talaromyces</taxon>
        <taxon>Talaromyces sect. Islandici</taxon>
    </lineage>
</organism>
<dbReference type="OMA" id="YPGPGYE"/>
<name>A0A0U1LYA0_TALIS</name>
<dbReference type="STRING" id="28573.A0A0U1LYA0"/>
<dbReference type="OrthoDB" id="4146887at2759"/>
<evidence type="ECO:0000313" key="2">
    <source>
        <dbReference type="EMBL" id="CRG87701.1"/>
    </source>
</evidence>
<accession>A0A0U1LYA0</accession>
<feature type="compositionally biased region" description="Polar residues" evidence="1">
    <location>
        <begin position="144"/>
        <end position="153"/>
    </location>
</feature>
<proteinExistence type="predicted"/>
<reference evidence="2 3" key="1">
    <citation type="submission" date="2015-04" db="EMBL/GenBank/DDBJ databases">
        <authorList>
            <person name="Syromyatnikov M.Y."/>
            <person name="Popov V.N."/>
        </authorList>
    </citation>
    <scope>NUCLEOTIDE SEQUENCE [LARGE SCALE GENOMIC DNA]</scope>
    <source>
        <strain evidence="2">WF-38-12</strain>
    </source>
</reference>
<dbReference type="EMBL" id="CVMT01000003">
    <property type="protein sequence ID" value="CRG87701.1"/>
    <property type="molecule type" value="Genomic_DNA"/>
</dbReference>
<feature type="region of interest" description="Disordered" evidence="1">
    <location>
        <begin position="93"/>
        <end position="267"/>
    </location>
</feature>
<feature type="compositionally biased region" description="Polar residues" evidence="1">
    <location>
        <begin position="93"/>
        <end position="106"/>
    </location>
</feature>
<evidence type="ECO:0008006" key="4">
    <source>
        <dbReference type="Google" id="ProtNLM"/>
    </source>
</evidence>
<dbReference type="Proteomes" id="UP000054383">
    <property type="component" value="Unassembled WGS sequence"/>
</dbReference>
<gene>
    <name evidence="2" type="ORF">PISL3812_04721</name>
</gene>
<dbReference type="PANTHER" id="PTHR39609">
    <property type="entry name" value="RFEG-RELATED"/>
    <property type="match status" value="1"/>
</dbReference>
<protein>
    <recommendedName>
        <fullName evidence="4">Transcription factor RfeG</fullName>
    </recommendedName>
</protein>
<dbReference type="PANTHER" id="PTHR39609:SF1">
    <property type="entry name" value="RFEG"/>
    <property type="match status" value="1"/>
</dbReference>
<keyword evidence="3" id="KW-1185">Reference proteome</keyword>
<sequence>MTGRGFERPERHNEYFISGDGISREVIQADICRYLGNDALVKPGSHQGRQGYLIRAYRNLTSEMIADLKADSARWEQEVARRADMGYSRASYASSSIHETRQQQGGPSPAAFNPPPNQYNIDPYPQQPQYGGHHSQPPHYGTPAYTSSQSPGFAQNAYASPPQQNPYPGQNPPPISAPESHTAYTYTGQPVYPYEGRNAAPRYPGPGYENESDYPNVTSSMGYPPATTASDARAGMEARYTPEAPYSDHRAGVNRPQQSRDPHRRPR</sequence>
<dbReference type="AlphaFoldDB" id="A0A0U1LYA0"/>
<evidence type="ECO:0000313" key="3">
    <source>
        <dbReference type="Proteomes" id="UP000054383"/>
    </source>
</evidence>
<evidence type="ECO:0000256" key="1">
    <source>
        <dbReference type="SAM" id="MobiDB-lite"/>
    </source>
</evidence>